<dbReference type="GO" id="GO:0071944">
    <property type="term" value="C:cell periphery"/>
    <property type="evidence" value="ECO:0007669"/>
    <property type="project" value="UniProtKB-ARBA"/>
</dbReference>
<keyword evidence="2" id="KW-0813">Transport</keyword>
<dbReference type="InterPro" id="IPR003439">
    <property type="entry name" value="ABC_transporter-like_ATP-bd"/>
</dbReference>
<protein>
    <recommendedName>
        <fullName evidence="9">ABC transporter domain-containing protein</fullName>
    </recommendedName>
</protein>
<dbReference type="SMART" id="SM00382">
    <property type="entry name" value="AAA"/>
    <property type="match status" value="2"/>
</dbReference>
<evidence type="ECO:0000256" key="7">
    <source>
        <dbReference type="ARBA" id="ARBA00023136"/>
    </source>
</evidence>
<evidence type="ECO:0000313" key="11">
    <source>
        <dbReference type="Proteomes" id="UP000008141"/>
    </source>
</evidence>
<dbReference type="InterPro" id="IPR003593">
    <property type="entry name" value="AAA+_ATPase"/>
</dbReference>
<feature type="transmembrane region" description="Helical" evidence="8">
    <location>
        <begin position="1108"/>
        <end position="1127"/>
    </location>
</feature>
<organism evidence="11">
    <name type="scientific">Chlorella variabilis</name>
    <name type="common">Green alga</name>
    <dbReference type="NCBI Taxonomy" id="554065"/>
    <lineage>
        <taxon>Eukaryota</taxon>
        <taxon>Viridiplantae</taxon>
        <taxon>Chlorophyta</taxon>
        <taxon>core chlorophytes</taxon>
        <taxon>Trebouxiophyceae</taxon>
        <taxon>Chlorellales</taxon>
        <taxon>Chlorellaceae</taxon>
        <taxon>Chlorella clade</taxon>
        <taxon>Chlorella</taxon>
    </lineage>
</organism>
<feature type="transmembrane region" description="Helical" evidence="8">
    <location>
        <begin position="1070"/>
        <end position="1088"/>
    </location>
</feature>
<evidence type="ECO:0000313" key="10">
    <source>
        <dbReference type="EMBL" id="EFN58335.1"/>
    </source>
</evidence>
<keyword evidence="6 8" id="KW-1133">Transmembrane helix</keyword>
<dbReference type="KEGG" id="cvr:CHLNCDRAFT_20690"/>
<dbReference type="GO" id="GO:0140359">
    <property type="term" value="F:ABC-type transporter activity"/>
    <property type="evidence" value="ECO:0007669"/>
    <property type="project" value="InterPro"/>
</dbReference>
<feature type="domain" description="ABC transporter" evidence="9">
    <location>
        <begin position="5"/>
        <end position="275"/>
    </location>
</feature>
<evidence type="ECO:0000256" key="4">
    <source>
        <dbReference type="ARBA" id="ARBA00022741"/>
    </source>
</evidence>
<feature type="transmembrane region" description="Helical" evidence="8">
    <location>
        <begin position="544"/>
        <end position="563"/>
    </location>
</feature>
<dbReference type="InterPro" id="IPR013525">
    <property type="entry name" value="ABC2_TM"/>
</dbReference>
<evidence type="ECO:0000256" key="1">
    <source>
        <dbReference type="ARBA" id="ARBA00004141"/>
    </source>
</evidence>
<feature type="transmembrane region" description="Helical" evidence="8">
    <location>
        <begin position="599"/>
        <end position="622"/>
    </location>
</feature>
<sequence length="1281" mass="140213">MQGGLKTAKVQILKNVTGALRPGTTTLLLGPPGSGKSVFMQALSGRLQSDAKMTGSVKYNGKESSEFVVRRTVAYVDQIDYHIPNLTVLETCQFSHNCLSGPSRLSSSSELCASEALRSPPFVPGHDGLACACRALSNIRSHCERGRCQHPGCRILGLLDVADTVVGDSMTRGISGGQRKRVTTGEILCGPQSLVLMDEISTGLDSATTYSVVQSFVQTAHALRKTFLISLLQPAPEVVQLFDEILLLTDGHVMYHGPVSGIVPFFDNQLGFRCPVRKDVGSFLQCTSAPSSRQDADGRRSTILAVPPHPTDAPPPCPCAWQEGRRLLDQLDSHPFRPEDSPPGSLITTKYASSVLRLTKLVFLRQVKLNKREKAFYIARAVQAAILTLIIGSLFATLEPTTADSRQVMSLSSLSVMNMAMFSMPQVGIVFANKRVFYKQRNNNFFPPASYVLSFVLTQVPQSTIECVIYSLGVYWISGLTRTASNYFLFLVVTFSLSNAMAAFYRLIAFIVPSMVIANAGGGVMLLMLMITNGFSIVRTSIPVYLIWVYWMNPMAWAVRALVANELGTTRWDIPASTGSTSSGRPHVSPCCLQLGAEWIWASVGYSWFWLVLCSCLGIVALNITNPPSPRPTVAEAEQKEEVRRGVVDMLQKATNKTAQGAFSTAKTMGKVASFGIKTLSQARREPKVGAPGPEAGGVRDKAVVPFVPITLVCRDIRYYVNDPSHGTAPGVVKDSSDKEIAGKLQLLKARGLGDCRRPPGSLTALMGGSGKTTLMDCVCGRKTTGLIRGDILVNGHPKEQGPWSRVCGYVEQQDVHSAGTTVREAFLFSARLRLTEDIGMDQVTQIVDDALEMVDMTGIKDSIVGEPGGSGLSVEQRKRLSIGVELVANPSVVFMDPPRGLDAREGPLVMRAVKKFASSKRTVRWTSTRPSMEIFEAFDVRVLLQRGGRLTYFGPLGDESSVLTAYLESQPGVEPIRTGYNPATWMLEVTGGSMSTTFKSSDQDFPTLYLESDLYRENEANMDRLVAEGKKSSEPLKLAGQYATSFSTQRSTLIKKFFKLYWRSPNYNFVRFAMTITIAIVLGLVYLNELDEGGTDVATVQNVMGLVFVLTTFLGMFNCMTVQPVIGAERTVFYRERSSSYYSPGPYAVASGVVELPYLLVQATLMVVIAYWMVGFQPVAWKFFYFLLMYFFSLTMFTFFGQFLVFITPNQLLAQLLAAFMNQLWTIFAGFLVPYPSMPTASGGSWAPGCLPTTWTLWGLAGSQLSDRDVPMMVGAARRG</sequence>
<evidence type="ECO:0000256" key="8">
    <source>
        <dbReference type="SAM" id="Phobius"/>
    </source>
</evidence>
<evidence type="ECO:0000256" key="6">
    <source>
        <dbReference type="ARBA" id="ARBA00022989"/>
    </source>
</evidence>
<dbReference type="GO" id="GO:0005524">
    <property type="term" value="F:ATP binding"/>
    <property type="evidence" value="ECO:0007669"/>
    <property type="project" value="UniProtKB-KW"/>
</dbReference>
<dbReference type="OMA" id="ENEANMD"/>
<feature type="transmembrane region" description="Helical" evidence="8">
    <location>
        <begin position="408"/>
        <end position="432"/>
    </location>
</feature>
<dbReference type="Proteomes" id="UP000008141">
    <property type="component" value="Unassembled WGS sequence"/>
</dbReference>
<evidence type="ECO:0000256" key="3">
    <source>
        <dbReference type="ARBA" id="ARBA00022692"/>
    </source>
</evidence>
<comment type="subcellular location">
    <subcellularLocation>
        <location evidence="1">Membrane</location>
        <topology evidence="1">Multi-pass membrane protein</topology>
    </subcellularLocation>
</comment>
<feature type="transmembrane region" description="Helical" evidence="8">
    <location>
        <begin position="511"/>
        <end position="532"/>
    </location>
</feature>
<dbReference type="EMBL" id="GL433838">
    <property type="protein sequence ID" value="EFN58335.1"/>
    <property type="molecule type" value="Genomic_DNA"/>
</dbReference>
<accession>E1Z8E8</accession>
<gene>
    <name evidence="10" type="ORF">CHLNCDRAFT_20690</name>
</gene>
<feature type="transmembrane region" description="Helical" evidence="8">
    <location>
        <begin position="1185"/>
        <end position="1206"/>
    </location>
</feature>
<dbReference type="GO" id="GO:0016020">
    <property type="term" value="C:membrane"/>
    <property type="evidence" value="ECO:0007669"/>
    <property type="project" value="UniProtKB-SubCell"/>
</dbReference>
<evidence type="ECO:0000259" key="9">
    <source>
        <dbReference type="PROSITE" id="PS50893"/>
    </source>
</evidence>
<dbReference type="Pfam" id="PF00005">
    <property type="entry name" value="ABC_tran"/>
    <property type="match status" value="2"/>
</dbReference>
<dbReference type="OrthoDB" id="66620at2759"/>
<dbReference type="Pfam" id="PF01061">
    <property type="entry name" value="ABC2_membrane"/>
    <property type="match status" value="2"/>
</dbReference>
<evidence type="ECO:0000256" key="2">
    <source>
        <dbReference type="ARBA" id="ARBA00022448"/>
    </source>
</evidence>
<keyword evidence="7 8" id="KW-0472">Membrane</keyword>
<dbReference type="InParanoid" id="E1Z8E8"/>
<keyword evidence="11" id="KW-1185">Reference proteome</keyword>
<feature type="transmembrane region" description="Helical" evidence="8">
    <location>
        <begin position="375"/>
        <end position="396"/>
    </location>
</feature>
<dbReference type="GeneID" id="17357751"/>
<dbReference type="RefSeq" id="XP_005850437.1">
    <property type="nucleotide sequence ID" value="XM_005850375.1"/>
</dbReference>
<dbReference type="PROSITE" id="PS50893">
    <property type="entry name" value="ABC_TRANSPORTER_2"/>
    <property type="match status" value="1"/>
</dbReference>
<proteinExistence type="predicted"/>
<dbReference type="InterPro" id="IPR027417">
    <property type="entry name" value="P-loop_NTPase"/>
</dbReference>
<keyword evidence="4" id="KW-0547">Nucleotide-binding</keyword>
<evidence type="ECO:0000256" key="5">
    <source>
        <dbReference type="ARBA" id="ARBA00022840"/>
    </source>
</evidence>
<feature type="transmembrane region" description="Helical" evidence="8">
    <location>
        <begin position="1213"/>
        <end position="1234"/>
    </location>
</feature>
<reference evidence="10 11" key="1">
    <citation type="journal article" date="2010" name="Plant Cell">
        <title>The Chlorella variabilis NC64A genome reveals adaptation to photosymbiosis, coevolution with viruses, and cryptic sex.</title>
        <authorList>
            <person name="Blanc G."/>
            <person name="Duncan G."/>
            <person name="Agarkova I."/>
            <person name="Borodovsky M."/>
            <person name="Gurnon J."/>
            <person name="Kuo A."/>
            <person name="Lindquist E."/>
            <person name="Lucas S."/>
            <person name="Pangilinan J."/>
            <person name="Polle J."/>
            <person name="Salamov A."/>
            <person name="Terry A."/>
            <person name="Yamada T."/>
            <person name="Dunigan D.D."/>
            <person name="Grigoriev I.V."/>
            <person name="Claverie J.M."/>
            <person name="Van Etten J.L."/>
        </authorList>
    </citation>
    <scope>NUCLEOTIDE SEQUENCE [LARGE SCALE GENOMIC DNA]</scope>
    <source>
        <strain evidence="10 11">NC64A</strain>
    </source>
</reference>
<feature type="transmembrane region" description="Helical" evidence="8">
    <location>
        <begin position="487"/>
        <end position="505"/>
    </location>
</feature>
<dbReference type="PANTHER" id="PTHR19241">
    <property type="entry name" value="ATP-BINDING CASSETTE TRANSPORTER"/>
    <property type="match status" value="1"/>
</dbReference>
<keyword evidence="5" id="KW-0067">ATP-binding</keyword>
<name>E1Z8E8_CHLVA</name>
<dbReference type="GO" id="GO:0016887">
    <property type="term" value="F:ATP hydrolysis activity"/>
    <property type="evidence" value="ECO:0007669"/>
    <property type="project" value="InterPro"/>
</dbReference>
<feature type="transmembrane region" description="Helical" evidence="8">
    <location>
        <begin position="1148"/>
        <end position="1173"/>
    </location>
</feature>
<dbReference type="SUPFAM" id="SSF52540">
    <property type="entry name" value="P-loop containing nucleoside triphosphate hydrolases"/>
    <property type="match status" value="2"/>
</dbReference>
<dbReference type="eggNOG" id="KOG0065">
    <property type="taxonomic scope" value="Eukaryota"/>
</dbReference>
<dbReference type="Gene3D" id="3.40.50.300">
    <property type="entry name" value="P-loop containing nucleotide triphosphate hydrolases"/>
    <property type="match status" value="2"/>
</dbReference>
<keyword evidence="3 8" id="KW-0812">Transmembrane</keyword>